<dbReference type="EMBL" id="CP029190">
    <property type="protein sequence ID" value="QES52809.1"/>
    <property type="molecule type" value="Genomic_DNA"/>
</dbReference>
<evidence type="ECO:0000256" key="2">
    <source>
        <dbReference type="PIRSR" id="PIRSR603542-1"/>
    </source>
</evidence>
<evidence type="ECO:0000259" key="4">
    <source>
        <dbReference type="Pfam" id="PF01648"/>
    </source>
</evidence>
<keyword evidence="3" id="KW-0460">Magnesium</keyword>
<dbReference type="GO" id="GO:0000287">
    <property type="term" value="F:magnesium ion binding"/>
    <property type="evidence" value="ECO:0007669"/>
    <property type="project" value="InterPro"/>
</dbReference>
<dbReference type="GO" id="GO:0009239">
    <property type="term" value="P:enterobactin biosynthetic process"/>
    <property type="evidence" value="ECO:0007669"/>
    <property type="project" value="InterPro"/>
</dbReference>
<sequence>MIADLLPPPVAAWESSQDHPEFVPHRAETASLLSSASRRRGEFGNGRYCAHRALERLGTPAGSIPVGERGAPSWPRSVVGSITHCRGYTAAAVARRGEIAALGIDAEPHLPLDAEVLEFVAGPEERAHVAELLAGRPEVRWDRLLFSAKESVYKAWFPATGRFLGFRQARVRFDAPAGTFSAEVPGAPAVPARLTGRWRVSGGVLVTALAVPAVPASPEGERE</sequence>
<dbReference type="Pfam" id="PF01648">
    <property type="entry name" value="ACPS"/>
    <property type="match status" value="1"/>
</dbReference>
<feature type="binding site" evidence="2">
    <location>
        <position position="47"/>
    </location>
    <ligand>
        <name>CoA</name>
        <dbReference type="ChEBI" id="CHEBI:57287"/>
    </ligand>
</feature>
<feature type="binding site" evidence="2">
    <location>
        <position position="105"/>
    </location>
    <ligand>
        <name>CoA</name>
        <dbReference type="ChEBI" id="CHEBI:57287"/>
    </ligand>
</feature>
<feature type="binding site" evidence="2">
    <location>
        <position position="39"/>
    </location>
    <ligand>
        <name>CoA</name>
        <dbReference type="ChEBI" id="CHEBI:57287"/>
    </ligand>
</feature>
<dbReference type="AlphaFoldDB" id="A0A5P2DIJ7"/>
<dbReference type="PRINTS" id="PR01399">
    <property type="entry name" value="ENTSNTHTASED"/>
</dbReference>
<dbReference type="Pfam" id="PF17837">
    <property type="entry name" value="4PPT_N"/>
    <property type="match status" value="1"/>
</dbReference>
<organism evidence="6 7">
    <name type="scientific">Streptomyces venezuelae</name>
    <dbReference type="NCBI Taxonomy" id="54571"/>
    <lineage>
        <taxon>Bacteria</taxon>
        <taxon>Bacillati</taxon>
        <taxon>Actinomycetota</taxon>
        <taxon>Actinomycetes</taxon>
        <taxon>Kitasatosporales</taxon>
        <taxon>Streptomycetaceae</taxon>
        <taxon>Streptomyces</taxon>
    </lineage>
</organism>
<reference evidence="6 7" key="1">
    <citation type="submission" date="2018-05" db="EMBL/GenBank/DDBJ databases">
        <title>Streptomyces venezuelae.</title>
        <authorList>
            <person name="Kim W."/>
            <person name="Lee N."/>
            <person name="Cho B.-K."/>
        </authorList>
    </citation>
    <scope>NUCLEOTIDE SEQUENCE [LARGE SCALE GENOMIC DNA]</scope>
    <source>
        <strain evidence="6 7">ATCC 21782</strain>
    </source>
</reference>
<feature type="binding site" evidence="2">
    <location>
        <position position="154"/>
    </location>
    <ligand>
        <name>CoA</name>
        <dbReference type="ChEBI" id="CHEBI:57287"/>
    </ligand>
</feature>
<dbReference type="PANTHER" id="PTHR38096:SF1">
    <property type="entry name" value="ENTEROBACTIN SYNTHASE COMPONENT D"/>
    <property type="match status" value="1"/>
</dbReference>
<accession>A0A5P2DIJ7</accession>
<dbReference type="InterPro" id="IPR003542">
    <property type="entry name" value="Enbac_synth_compD-like"/>
</dbReference>
<dbReference type="InterPro" id="IPR041354">
    <property type="entry name" value="4PPT_N"/>
</dbReference>
<dbReference type="GO" id="GO:0009366">
    <property type="term" value="C:enterobactin synthetase complex"/>
    <property type="evidence" value="ECO:0007669"/>
    <property type="project" value="InterPro"/>
</dbReference>
<keyword evidence="1 6" id="KW-0808">Transferase</keyword>
<feature type="binding site" evidence="2">
    <location>
        <begin position="83"/>
        <end position="84"/>
    </location>
    <ligand>
        <name>CoA</name>
        <dbReference type="ChEBI" id="CHEBI:57287"/>
    </ligand>
</feature>
<proteinExistence type="predicted"/>
<comment type="cofactor">
    <cofactor evidence="3">
        <name>Mg(2+)</name>
        <dbReference type="ChEBI" id="CHEBI:18420"/>
    </cofactor>
</comment>
<feature type="binding site" evidence="3">
    <location>
        <position position="105"/>
    </location>
    <ligand>
        <name>Mg(2+)</name>
        <dbReference type="ChEBI" id="CHEBI:18420"/>
    </ligand>
</feature>
<keyword evidence="3" id="KW-0479">Metal-binding</keyword>
<dbReference type="SUPFAM" id="SSF56214">
    <property type="entry name" value="4'-phosphopantetheinyl transferase"/>
    <property type="match status" value="1"/>
</dbReference>
<dbReference type="OrthoDB" id="8210607at2"/>
<dbReference type="InterPro" id="IPR037143">
    <property type="entry name" value="4-PPantetheinyl_Trfase_dom_sf"/>
</dbReference>
<evidence type="ECO:0000259" key="5">
    <source>
        <dbReference type="Pfam" id="PF17837"/>
    </source>
</evidence>
<feature type="binding site" evidence="3">
    <location>
        <position position="107"/>
    </location>
    <ligand>
        <name>Mg(2+)</name>
        <dbReference type="ChEBI" id="CHEBI:18420"/>
    </ligand>
</feature>
<dbReference type="PANTHER" id="PTHR38096">
    <property type="entry name" value="ENTEROBACTIN SYNTHASE COMPONENT D"/>
    <property type="match status" value="1"/>
</dbReference>
<dbReference type="GO" id="GO:0008897">
    <property type="term" value="F:holo-[acyl-carrier-protein] synthase activity"/>
    <property type="evidence" value="ECO:0007669"/>
    <property type="project" value="InterPro"/>
</dbReference>
<feature type="binding site" evidence="3">
    <location>
        <position position="106"/>
    </location>
    <ligand>
        <name>Mg(2+)</name>
        <dbReference type="ChEBI" id="CHEBI:18420"/>
    </ligand>
</feature>
<feature type="binding site" evidence="2">
    <location>
        <position position="150"/>
    </location>
    <ligand>
        <name>CoA</name>
        <dbReference type="ChEBI" id="CHEBI:57287"/>
    </ligand>
</feature>
<feature type="domain" description="4'-phosphopantetheinyl transferase N-terminal" evidence="5">
    <location>
        <begin position="33"/>
        <end position="94"/>
    </location>
</feature>
<protein>
    <submittedName>
        <fullName evidence="6">4'-phosphopantetheinyl transferase</fullName>
    </submittedName>
</protein>
<dbReference type="InterPro" id="IPR008278">
    <property type="entry name" value="4-PPantetheinyl_Trfase_dom"/>
</dbReference>
<evidence type="ECO:0000256" key="1">
    <source>
        <dbReference type="ARBA" id="ARBA00022679"/>
    </source>
</evidence>
<evidence type="ECO:0000256" key="3">
    <source>
        <dbReference type="PIRSR" id="PIRSR603542-2"/>
    </source>
</evidence>
<feature type="binding site" evidence="2">
    <location>
        <position position="164"/>
    </location>
    <ligand>
        <name>CoA</name>
        <dbReference type="ChEBI" id="CHEBI:57287"/>
    </ligand>
</feature>
<dbReference type="Proteomes" id="UP000325211">
    <property type="component" value="Chromosome"/>
</dbReference>
<evidence type="ECO:0000313" key="6">
    <source>
        <dbReference type="EMBL" id="QES52809.1"/>
    </source>
</evidence>
<name>A0A5P2DIJ7_STRVZ</name>
<gene>
    <name evidence="6" type="ORF">DEJ50_32140</name>
</gene>
<evidence type="ECO:0000313" key="7">
    <source>
        <dbReference type="Proteomes" id="UP000325211"/>
    </source>
</evidence>
<dbReference type="GO" id="GO:0005886">
    <property type="term" value="C:plasma membrane"/>
    <property type="evidence" value="ECO:0007669"/>
    <property type="project" value="TreeGrafter"/>
</dbReference>
<feature type="domain" description="4'-phosphopantetheinyl transferase" evidence="4">
    <location>
        <begin position="102"/>
        <end position="175"/>
    </location>
</feature>